<protein>
    <submittedName>
        <fullName evidence="1">Uncharacterized protein</fullName>
    </submittedName>
</protein>
<name>A0A0V1DMQ0_TRIPS</name>
<evidence type="ECO:0000313" key="2">
    <source>
        <dbReference type="Proteomes" id="UP000054632"/>
    </source>
</evidence>
<comment type="caution">
    <text evidence="1">The sequence shown here is derived from an EMBL/GenBank/DDBJ whole genome shotgun (WGS) entry which is preliminary data.</text>
</comment>
<proteinExistence type="predicted"/>
<dbReference type="Proteomes" id="UP000054632">
    <property type="component" value="Unassembled WGS sequence"/>
</dbReference>
<dbReference type="EMBL" id="JYDR01002044">
    <property type="protein sequence ID" value="KRY62632.1"/>
    <property type="molecule type" value="Genomic_DNA"/>
</dbReference>
<reference evidence="1 2" key="1">
    <citation type="submission" date="2015-01" db="EMBL/GenBank/DDBJ databases">
        <title>Evolution of Trichinella species and genotypes.</title>
        <authorList>
            <person name="Korhonen P.K."/>
            <person name="Edoardo P."/>
            <person name="Giuseppe L.R."/>
            <person name="Gasser R.B."/>
        </authorList>
    </citation>
    <scope>NUCLEOTIDE SEQUENCE [LARGE SCALE GENOMIC DNA]</scope>
    <source>
        <strain evidence="1">ISS13</strain>
    </source>
</reference>
<accession>A0A0V1DMQ0</accession>
<organism evidence="1 2">
    <name type="scientific">Trichinella pseudospiralis</name>
    <name type="common">Parasitic roundworm</name>
    <dbReference type="NCBI Taxonomy" id="6337"/>
    <lineage>
        <taxon>Eukaryota</taxon>
        <taxon>Metazoa</taxon>
        <taxon>Ecdysozoa</taxon>
        <taxon>Nematoda</taxon>
        <taxon>Enoplea</taxon>
        <taxon>Dorylaimia</taxon>
        <taxon>Trichinellida</taxon>
        <taxon>Trichinellidae</taxon>
        <taxon>Trichinella</taxon>
    </lineage>
</organism>
<gene>
    <name evidence="1" type="ORF">T4A_6472</name>
</gene>
<dbReference type="AlphaFoldDB" id="A0A0V1DMQ0"/>
<evidence type="ECO:0000313" key="1">
    <source>
        <dbReference type="EMBL" id="KRY62632.1"/>
    </source>
</evidence>
<sequence length="52" mass="5870">MSLIKPSLAFKECCHTSTTSSLQRKPFFTASQKQDCDLNQISVNSVFRALNF</sequence>